<evidence type="ECO:0000313" key="18">
    <source>
        <dbReference type="EMBL" id="ORY45863.1"/>
    </source>
</evidence>
<sequence>MNSKRIASTLLPLLLPVQRKSEGRHTTSNLRSLSLGPDQTQCHVFCIQTRLCGRAAFECDVLFDASDSGAGAGPDIIPLGGLVGLKLKDVSPLATWDSKDDLALLKVMDCLTAFYLNRELLRIQATGVESVVFDVSTLDHYQNLEYVLVEESGENEVHIRFDTQYQHPPGDSADMSLDPIAATVHLTYTLSPVSPVVSKITPRVDFSHPTLSTSFTLPPFPSTTVAIDFLSDLEIAVKQHLVSARELVGKKKRLCEAVVAAFPTQVLEWDDTGFSKASFYFEERSATSKKEARGVVVLFEFYDAKSPRMAFVSPILSRSGREDEYMPFTKVVPVSITLNASVDENVKELRAILKAQIPAFITAAGNVPTAVPPKSFFSL</sequence>
<comment type="subcellular location">
    <subcellularLocation>
        <location evidence="2">Cytoplasm</location>
    </subcellularLocation>
    <subcellularLocation>
        <location evidence="1">Nucleus</location>
    </subcellularLocation>
</comment>
<evidence type="ECO:0000256" key="7">
    <source>
        <dbReference type="ARBA" id="ARBA00022737"/>
    </source>
</evidence>
<evidence type="ECO:0000256" key="5">
    <source>
        <dbReference type="ARBA" id="ARBA00022618"/>
    </source>
</evidence>
<dbReference type="PANTHER" id="PTHR15189:SF7">
    <property type="entry name" value="BRISC AND BRCA1-A COMPLEX MEMBER 2"/>
    <property type="match status" value="1"/>
</dbReference>
<dbReference type="GO" id="GO:0006325">
    <property type="term" value="P:chromatin organization"/>
    <property type="evidence" value="ECO:0007669"/>
    <property type="project" value="UniProtKB-KW"/>
</dbReference>
<keyword evidence="8" id="KW-0227">DNA damage</keyword>
<evidence type="ECO:0000256" key="13">
    <source>
        <dbReference type="ARBA" id="ARBA00023242"/>
    </source>
</evidence>
<proteinExistence type="inferred from homology"/>
<accession>A0A1Y2CFM5</accession>
<reference evidence="18 19" key="1">
    <citation type="submission" date="2016-07" db="EMBL/GenBank/DDBJ databases">
        <title>Pervasive Adenine N6-methylation of Active Genes in Fungi.</title>
        <authorList>
            <consortium name="DOE Joint Genome Institute"/>
            <person name="Mondo S.J."/>
            <person name="Dannebaum R.O."/>
            <person name="Kuo R.C."/>
            <person name="Labutti K."/>
            <person name="Haridas S."/>
            <person name="Kuo A."/>
            <person name="Salamov A."/>
            <person name="Ahrendt S.R."/>
            <person name="Lipzen A."/>
            <person name="Sullivan W."/>
            <person name="Andreopoulos W.B."/>
            <person name="Clum A."/>
            <person name="Lindquist E."/>
            <person name="Daum C."/>
            <person name="Ramamoorthy G.K."/>
            <person name="Gryganskyi A."/>
            <person name="Culley D."/>
            <person name="Magnuson J.K."/>
            <person name="James T.Y."/>
            <person name="O'Malley M.A."/>
            <person name="Stajich J.E."/>
            <person name="Spatafora J.W."/>
            <person name="Visel A."/>
            <person name="Grigoriev I.V."/>
        </authorList>
    </citation>
    <scope>NUCLEOTIDE SEQUENCE [LARGE SCALE GENOMIC DNA]</scope>
    <source>
        <strain evidence="18 19">JEL800</strain>
    </source>
</reference>
<dbReference type="EMBL" id="MCGO01000018">
    <property type="protein sequence ID" value="ORY45863.1"/>
    <property type="molecule type" value="Genomic_DNA"/>
</dbReference>
<keyword evidence="7" id="KW-0677">Repeat</keyword>
<evidence type="ECO:0000256" key="14">
    <source>
        <dbReference type="ARBA" id="ARBA00023306"/>
    </source>
</evidence>
<keyword evidence="12" id="KW-0234">DNA repair</keyword>
<dbReference type="GO" id="GO:0005737">
    <property type="term" value="C:cytoplasm"/>
    <property type="evidence" value="ECO:0007669"/>
    <property type="project" value="UniProtKB-SubCell"/>
</dbReference>
<dbReference type="GO" id="GO:0006302">
    <property type="term" value="P:double-strand break repair"/>
    <property type="evidence" value="ECO:0007669"/>
    <property type="project" value="TreeGrafter"/>
</dbReference>
<keyword evidence="13" id="KW-0539">Nucleus</keyword>
<dbReference type="GO" id="GO:0070552">
    <property type="term" value="C:BRISC complex"/>
    <property type="evidence" value="ECO:0007669"/>
    <property type="project" value="InterPro"/>
</dbReference>
<dbReference type="STRING" id="329046.A0A1Y2CFM5"/>
<evidence type="ECO:0000256" key="3">
    <source>
        <dbReference type="ARBA" id="ARBA00019438"/>
    </source>
</evidence>
<keyword evidence="6" id="KW-0053">Apoptosis</keyword>
<name>A0A1Y2CFM5_9FUNG</name>
<dbReference type="PANTHER" id="PTHR15189">
    <property type="entry name" value="BRISC AND BRCA1-A COMPLEX MEMBER 2"/>
    <property type="match status" value="1"/>
</dbReference>
<evidence type="ECO:0000256" key="8">
    <source>
        <dbReference type="ARBA" id="ARBA00022763"/>
    </source>
</evidence>
<evidence type="ECO:0000256" key="12">
    <source>
        <dbReference type="ARBA" id="ARBA00023204"/>
    </source>
</evidence>
<comment type="caution">
    <text evidence="18">The sequence shown here is derived from an EMBL/GenBank/DDBJ whole genome shotgun (WGS) entry which is preliminary data.</text>
</comment>
<keyword evidence="11" id="KW-0156">Chromatin regulator</keyword>
<evidence type="ECO:0000256" key="11">
    <source>
        <dbReference type="ARBA" id="ARBA00022853"/>
    </source>
</evidence>
<dbReference type="Pfam" id="PF06113">
    <property type="entry name" value="BRE"/>
    <property type="match status" value="1"/>
</dbReference>
<keyword evidence="9" id="KW-0498">Mitosis</keyword>
<evidence type="ECO:0000256" key="9">
    <source>
        <dbReference type="ARBA" id="ARBA00022776"/>
    </source>
</evidence>
<keyword evidence="14" id="KW-0131">Cell cycle</keyword>
<keyword evidence="4" id="KW-0963">Cytoplasm</keyword>
<comment type="similarity">
    <text evidence="15">Belongs to the BABAM2 family.</text>
</comment>
<keyword evidence="19" id="KW-1185">Reference proteome</keyword>
<evidence type="ECO:0000256" key="10">
    <source>
        <dbReference type="ARBA" id="ARBA00022786"/>
    </source>
</evidence>
<organism evidence="18 19">
    <name type="scientific">Rhizoclosmatium globosum</name>
    <dbReference type="NCBI Taxonomy" id="329046"/>
    <lineage>
        <taxon>Eukaryota</taxon>
        <taxon>Fungi</taxon>
        <taxon>Fungi incertae sedis</taxon>
        <taxon>Chytridiomycota</taxon>
        <taxon>Chytridiomycota incertae sedis</taxon>
        <taxon>Chytridiomycetes</taxon>
        <taxon>Chytridiales</taxon>
        <taxon>Chytriomycetaceae</taxon>
        <taxon>Rhizoclosmatium</taxon>
    </lineage>
</organism>
<dbReference type="GO" id="GO:0006915">
    <property type="term" value="P:apoptotic process"/>
    <property type="evidence" value="ECO:0007669"/>
    <property type="project" value="UniProtKB-KW"/>
</dbReference>
<evidence type="ECO:0000256" key="17">
    <source>
        <dbReference type="ARBA" id="ARBA00032630"/>
    </source>
</evidence>
<dbReference type="Proteomes" id="UP000193642">
    <property type="component" value="Unassembled WGS sequence"/>
</dbReference>
<gene>
    <name evidence="18" type="ORF">BCR33DRAFT_784003</name>
</gene>
<evidence type="ECO:0000313" key="19">
    <source>
        <dbReference type="Proteomes" id="UP000193642"/>
    </source>
</evidence>
<keyword evidence="5" id="KW-0132">Cell division</keyword>
<dbReference type="AlphaFoldDB" id="A0A1Y2CFM5"/>
<evidence type="ECO:0000256" key="1">
    <source>
        <dbReference type="ARBA" id="ARBA00004123"/>
    </source>
</evidence>
<evidence type="ECO:0000256" key="16">
    <source>
        <dbReference type="ARBA" id="ARBA00032491"/>
    </source>
</evidence>
<dbReference type="InterPro" id="IPR010358">
    <property type="entry name" value="BRE"/>
</dbReference>
<evidence type="ECO:0000256" key="2">
    <source>
        <dbReference type="ARBA" id="ARBA00004496"/>
    </source>
</evidence>
<evidence type="ECO:0000256" key="6">
    <source>
        <dbReference type="ARBA" id="ARBA00022703"/>
    </source>
</evidence>
<evidence type="ECO:0000256" key="15">
    <source>
        <dbReference type="ARBA" id="ARBA00025766"/>
    </source>
</evidence>
<evidence type="ECO:0000256" key="4">
    <source>
        <dbReference type="ARBA" id="ARBA00022490"/>
    </source>
</evidence>
<dbReference type="OrthoDB" id="538811at2759"/>
<dbReference type="GO" id="GO:0051301">
    <property type="term" value="P:cell division"/>
    <property type="evidence" value="ECO:0007669"/>
    <property type="project" value="UniProtKB-KW"/>
</dbReference>
<protein>
    <recommendedName>
        <fullName evidence="3">BRISC and BRCA1-A complex member 2</fullName>
    </recommendedName>
    <alternativeName>
        <fullName evidence="16">BRCA1-A complex subunit BRE</fullName>
    </alternativeName>
    <alternativeName>
        <fullName evidence="17">BRCA1/BRCA2-containing complex subunit 45</fullName>
    </alternativeName>
</protein>
<keyword evidence="10" id="KW-0833">Ubl conjugation pathway</keyword>